<organism evidence="1 2">
    <name type="scientific">Marinobacter xestospongiae</name>
    <dbReference type="NCBI Taxonomy" id="994319"/>
    <lineage>
        <taxon>Bacteria</taxon>
        <taxon>Pseudomonadati</taxon>
        <taxon>Pseudomonadota</taxon>
        <taxon>Gammaproteobacteria</taxon>
        <taxon>Pseudomonadales</taxon>
        <taxon>Marinobacteraceae</taxon>
        <taxon>Marinobacter</taxon>
    </lineage>
</organism>
<gene>
    <name evidence="1" type="ORF">RYS15_02565</name>
</gene>
<keyword evidence="2" id="KW-1185">Reference proteome</keyword>
<sequence length="112" mass="12986">MNGLIELGNLYFPDSQVRWPESWWSLENEANFQLRFQELLHSELSSQHPLWGLKPVVLAKNMDELIVHLSDGNFAVVHIIGSGKVDQFPEKYPSTYFFKSLDELQSYLDDEA</sequence>
<evidence type="ECO:0000313" key="1">
    <source>
        <dbReference type="EMBL" id="MDV2077542.1"/>
    </source>
</evidence>
<evidence type="ECO:0000313" key="2">
    <source>
        <dbReference type="Proteomes" id="UP001269819"/>
    </source>
</evidence>
<name>A0ABU3VTF7_9GAMM</name>
<protein>
    <submittedName>
        <fullName evidence="1">Uncharacterized protein</fullName>
    </submittedName>
</protein>
<accession>A0ABU3VTF7</accession>
<comment type="caution">
    <text evidence="1">The sequence shown here is derived from an EMBL/GenBank/DDBJ whole genome shotgun (WGS) entry which is preliminary data.</text>
</comment>
<reference evidence="1 2" key="1">
    <citation type="submission" date="2023-10" db="EMBL/GenBank/DDBJ databases">
        <title>Characteristics and mechanism of a salt-tolerant marine origin heterotrophic nitrifying- aerobic denitrifying bacteria Marinobacter xestospongiae HN1.</title>
        <authorList>
            <person name="Qi R."/>
        </authorList>
    </citation>
    <scope>NUCLEOTIDE SEQUENCE [LARGE SCALE GENOMIC DNA]</scope>
    <source>
        <strain evidence="1 2">HN1</strain>
    </source>
</reference>
<dbReference type="Proteomes" id="UP001269819">
    <property type="component" value="Unassembled WGS sequence"/>
</dbReference>
<dbReference type="EMBL" id="JAWIIJ010000002">
    <property type="protein sequence ID" value="MDV2077542.1"/>
    <property type="molecule type" value="Genomic_DNA"/>
</dbReference>
<proteinExistence type="predicted"/>
<dbReference type="RefSeq" id="WP_316972480.1">
    <property type="nucleotide sequence ID" value="NZ_JAWIIJ010000002.1"/>
</dbReference>